<organism evidence="13 14">
    <name type="scientific">Kineococcus halophytocola</name>
    <dbReference type="NCBI Taxonomy" id="3234027"/>
    <lineage>
        <taxon>Bacteria</taxon>
        <taxon>Bacillati</taxon>
        <taxon>Actinomycetota</taxon>
        <taxon>Actinomycetes</taxon>
        <taxon>Kineosporiales</taxon>
        <taxon>Kineosporiaceae</taxon>
        <taxon>Kineococcus</taxon>
    </lineage>
</organism>
<keyword evidence="3 11" id="KW-0813">Transport</keyword>
<feature type="transmembrane region" description="Helical" evidence="11">
    <location>
        <begin position="93"/>
        <end position="115"/>
    </location>
</feature>
<name>A0ABV4H7A4_9ACTN</name>
<evidence type="ECO:0000313" key="13">
    <source>
        <dbReference type="EMBL" id="MEZ0166310.1"/>
    </source>
</evidence>
<dbReference type="InterPro" id="IPR035908">
    <property type="entry name" value="F0_ATP_A_sf"/>
</dbReference>
<dbReference type="PANTHER" id="PTHR11410:SF0">
    <property type="entry name" value="ATP SYNTHASE SUBUNIT A"/>
    <property type="match status" value="1"/>
</dbReference>
<feature type="transmembrane region" description="Helical" evidence="11">
    <location>
        <begin position="187"/>
        <end position="207"/>
    </location>
</feature>
<evidence type="ECO:0000256" key="2">
    <source>
        <dbReference type="ARBA" id="ARBA00006810"/>
    </source>
</evidence>
<evidence type="ECO:0000313" key="14">
    <source>
        <dbReference type="Proteomes" id="UP001565927"/>
    </source>
</evidence>
<dbReference type="RefSeq" id="WP_370442532.1">
    <property type="nucleotide sequence ID" value="NZ_JBGFTU010000020.1"/>
</dbReference>
<dbReference type="HAMAP" id="MF_01393">
    <property type="entry name" value="ATP_synth_a_bact"/>
    <property type="match status" value="1"/>
</dbReference>
<comment type="subcellular location">
    <subcellularLocation>
        <location evidence="11 12">Cell membrane</location>
        <topology evidence="11 12">Multi-pass membrane protein</topology>
    </subcellularLocation>
    <subcellularLocation>
        <location evidence="1">Membrane</location>
        <topology evidence="1">Multi-pass membrane protein</topology>
    </subcellularLocation>
</comment>
<comment type="caution">
    <text evidence="13">The sequence shown here is derived from an EMBL/GenBank/DDBJ whole genome shotgun (WGS) entry which is preliminary data.</text>
</comment>
<dbReference type="PROSITE" id="PS00449">
    <property type="entry name" value="ATPASE_A"/>
    <property type="match status" value="1"/>
</dbReference>
<evidence type="ECO:0000256" key="3">
    <source>
        <dbReference type="ARBA" id="ARBA00022448"/>
    </source>
</evidence>
<evidence type="ECO:0000256" key="1">
    <source>
        <dbReference type="ARBA" id="ARBA00004141"/>
    </source>
</evidence>
<evidence type="ECO:0000256" key="7">
    <source>
        <dbReference type="ARBA" id="ARBA00022989"/>
    </source>
</evidence>
<keyword evidence="6 11" id="KW-0375">Hydrogen ion transport</keyword>
<keyword evidence="8 11" id="KW-0406">Ion transport</keyword>
<dbReference type="CDD" id="cd00310">
    <property type="entry name" value="ATP-synt_Fo_a_6"/>
    <property type="match status" value="1"/>
</dbReference>
<gene>
    <name evidence="11 13" type="primary">atpB</name>
    <name evidence="13" type="ORF">AB2L27_16235</name>
</gene>
<comment type="similarity">
    <text evidence="2 11 12">Belongs to the ATPase A chain family.</text>
</comment>
<proteinExistence type="inferred from homology"/>
<dbReference type="NCBIfam" id="TIGR01131">
    <property type="entry name" value="ATP_synt_6_or_A"/>
    <property type="match status" value="1"/>
</dbReference>
<evidence type="ECO:0000256" key="8">
    <source>
        <dbReference type="ARBA" id="ARBA00023065"/>
    </source>
</evidence>
<feature type="transmembrane region" description="Helical" evidence="11">
    <location>
        <begin position="127"/>
        <end position="146"/>
    </location>
</feature>
<dbReference type="PRINTS" id="PR00123">
    <property type="entry name" value="ATPASEA"/>
</dbReference>
<keyword evidence="10 11" id="KW-0066">ATP synthesis</keyword>
<evidence type="ECO:0000256" key="12">
    <source>
        <dbReference type="RuleBase" id="RU000483"/>
    </source>
</evidence>
<evidence type="ECO:0000256" key="9">
    <source>
        <dbReference type="ARBA" id="ARBA00023136"/>
    </source>
</evidence>
<dbReference type="InterPro" id="IPR023011">
    <property type="entry name" value="ATP_synth_F0_asu_AS"/>
</dbReference>
<keyword evidence="9 11" id="KW-0472">Membrane</keyword>
<dbReference type="Gene3D" id="1.20.120.220">
    <property type="entry name" value="ATP synthase, F0 complex, subunit A"/>
    <property type="match status" value="1"/>
</dbReference>
<sequence length="265" mass="28996">MTVHAMAAAQAAEEGWHAPGVADFWQPLIGDGNWAITRPAIVFALTAIILGIVLVAATRKLKLVPGKGQFLLESGYDFIRNGIGRDVIGSKEFLKFVPLLFTMFTLILVNNLVGVIPPVQFPTMSRIGFPIALMLVVYVSYHAVAVRRKGGLGYLKSLMPPGVPGWISPLVYVLELATYFVTRPFTLALRLFANMFAGHMLILVLVLGGEYLLLHTDGLLPVTGVVAFVFSIVMMFFELLIQVLQAYVFTLLTATYLADAVSNEH</sequence>
<reference evidence="13 14" key="1">
    <citation type="submission" date="2024-07" db="EMBL/GenBank/DDBJ databases">
        <authorList>
            <person name="Thanompreechachai J."/>
            <person name="Duangmal K."/>
        </authorList>
    </citation>
    <scope>NUCLEOTIDE SEQUENCE [LARGE SCALE GENOMIC DNA]</scope>
    <source>
        <strain evidence="13 14">LSe6-4</strain>
    </source>
</reference>
<dbReference type="SUPFAM" id="SSF81336">
    <property type="entry name" value="F1F0 ATP synthase subunit A"/>
    <property type="match status" value="1"/>
</dbReference>
<dbReference type="Proteomes" id="UP001565927">
    <property type="component" value="Unassembled WGS sequence"/>
</dbReference>
<evidence type="ECO:0000256" key="4">
    <source>
        <dbReference type="ARBA" id="ARBA00022547"/>
    </source>
</evidence>
<dbReference type="Pfam" id="PF00119">
    <property type="entry name" value="ATP-synt_A"/>
    <property type="match status" value="1"/>
</dbReference>
<keyword evidence="7 11" id="KW-1133">Transmembrane helix</keyword>
<feature type="transmembrane region" description="Helical" evidence="11">
    <location>
        <begin position="219"/>
        <end position="237"/>
    </location>
</feature>
<evidence type="ECO:0000256" key="6">
    <source>
        <dbReference type="ARBA" id="ARBA00022781"/>
    </source>
</evidence>
<dbReference type="EMBL" id="JBGFTU010000020">
    <property type="protein sequence ID" value="MEZ0166310.1"/>
    <property type="molecule type" value="Genomic_DNA"/>
</dbReference>
<feature type="transmembrane region" description="Helical" evidence="11">
    <location>
        <begin position="36"/>
        <end position="57"/>
    </location>
</feature>
<dbReference type="InterPro" id="IPR000568">
    <property type="entry name" value="ATP_synth_F0_asu"/>
</dbReference>
<dbReference type="PANTHER" id="PTHR11410">
    <property type="entry name" value="ATP SYNTHASE SUBUNIT A"/>
    <property type="match status" value="1"/>
</dbReference>
<keyword evidence="14" id="KW-1185">Reference proteome</keyword>
<comment type="function">
    <text evidence="11 12">Key component of the proton channel; it plays a direct role in the translocation of protons across the membrane.</text>
</comment>
<evidence type="ECO:0000256" key="11">
    <source>
        <dbReference type="HAMAP-Rule" id="MF_01393"/>
    </source>
</evidence>
<keyword evidence="4 11" id="KW-0138">CF(0)</keyword>
<protein>
    <recommendedName>
        <fullName evidence="11 12">ATP synthase subunit a</fullName>
    </recommendedName>
    <alternativeName>
        <fullName evidence="11">ATP synthase F0 sector subunit a</fullName>
    </alternativeName>
    <alternativeName>
        <fullName evidence="11">F-ATPase subunit 6</fullName>
    </alternativeName>
</protein>
<dbReference type="InterPro" id="IPR045083">
    <property type="entry name" value="ATP_synth_F0_asu_bact/mt"/>
</dbReference>
<keyword evidence="5 11" id="KW-0812">Transmembrane</keyword>
<accession>A0ABV4H7A4</accession>
<keyword evidence="11" id="KW-1003">Cell membrane</keyword>
<evidence type="ECO:0000256" key="10">
    <source>
        <dbReference type="ARBA" id="ARBA00023310"/>
    </source>
</evidence>
<evidence type="ECO:0000256" key="5">
    <source>
        <dbReference type="ARBA" id="ARBA00022692"/>
    </source>
</evidence>